<reference evidence="3" key="1">
    <citation type="submission" date="2017-01" db="EMBL/GenBank/DDBJ databases">
        <title>Comparative genomics of anhydrobiosis in the tardigrade Hypsibius dujardini.</title>
        <authorList>
            <person name="Yoshida Y."/>
            <person name="Koutsovoulos G."/>
            <person name="Laetsch D."/>
            <person name="Stevens L."/>
            <person name="Kumar S."/>
            <person name="Horikawa D."/>
            <person name="Ishino K."/>
            <person name="Komine S."/>
            <person name="Tomita M."/>
            <person name="Blaxter M."/>
            <person name="Arakawa K."/>
        </authorList>
    </citation>
    <scope>NUCLEOTIDE SEQUENCE [LARGE SCALE GENOMIC DNA]</scope>
    <source>
        <strain evidence="3">Z151</strain>
    </source>
</reference>
<keyword evidence="3" id="KW-1185">Reference proteome</keyword>
<evidence type="ECO:0000256" key="1">
    <source>
        <dbReference type="SAM" id="Coils"/>
    </source>
</evidence>
<evidence type="ECO:0000313" key="3">
    <source>
        <dbReference type="Proteomes" id="UP000192578"/>
    </source>
</evidence>
<sequence>MAAAAVLEAKAKAAAEEAAILRRHSSNEWILLIQQAIENCPQKENTPGKGNTPGEENTPVKECQLNVIVKDILGKDGRVVEANSEFYLFYEKIIRDFLNNAKHQGKEIFGLNGKKWGNLLPVGAVTVDETERGASEAPSGLSTGTNVSDIEGVRGGLVGVRGDLKKEREKSARLEQENTQLRKEMVEMMEKMKRITLGGV</sequence>
<comment type="caution">
    <text evidence="2">The sequence shown here is derived from an EMBL/GenBank/DDBJ whole genome shotgun (WGS) entry which is preliminary data.</text>
</comment>
<name>A0A9X6NP80_HYPEX</name>
<proteinExistence type="predicted"/>
<dbReference type="Proteomes" id="UP000192578">
    <property type="component" value="Unassembled WGS sequence"/>
</dbReference>
<keyword evidence="1" id="KW-0175">Coiled coil</keyword>
<dbReference type="AlphaFoldDB" id="A0A9X6NP80"/>
<organism evidence="2 3">
    <name type="scientific">Hypsibius exemplaris</name>
    <name type="common">Freshwater tardigrade</name>
    <dbReference type="NCBI Taxonomy" id="2072580"/>
    <lineage>
        <taxon>Eukaryota</taxon>
        <taxon>Metazoa</taxon>
        <taxon>Ecdysozoa</taxon>
        <taxon>Tardigrada</taxon>
        <taxon>Eutardigrada</taxon>
        <taxon>Parachela</taxon>
        <taxon>Hypsibioidea</taxon>
        <taxon>Hypsibiidae</taxon>
        <taxon>Hypsibius</taxon>
    </lineage>
</organism>
<gene>
    <name evidence="2" type="ORF">BV898_17693</name>
</gene>
<protein>
    <submittedName>
        <fullName evidence="2">Uncharacterized protein</fullName>
    </submittedName>
</protein>
<evidence type="ECO:0000313" key="2">
    <source>
        <dbReference type="EMBL" id="OWA53259.1"/>
    </source>
</evidence>
<accession>A0A9X6NP80</accession>
<feature type="coiled-coil region" evidence="1">
    <location>
        <begin position="157"/>
        <end position="191"/>
    </location>
</feature>
<dbReference type="EMBL" id="MTYJ01000310">
    <property type="protein sequence ID" value="OWA53259.1"/>
    <property type="molecule type" value="Genomic_DNA"/>
</dbReference>